<accession>A0A415EY80</accession>
<dbReference type="SUPFAM" id="SSF48179">
    <property type="entry name" value="6-phosphogluconate dehydrogenase C-terminal domain-like"/>
    <property type="match status" value="1"/>
</dbReference>
<keyword evidence="1" id="KW-0560">Oxidoreductase</keyword>
<dbReference type="NCBIfam" id="NF002969">
    <property type="entry name" value="PRK03643.1"/>
    <property type="match status" value="1"/>
</dbReference>
<feature type="domain" description="Mannitol dehydrogenase C-terminal" evidence="5">
    <location>
        <begin position="265"/>
        <end position="445"/>
    </location>
</feature>
<dbReference type="Gene3D" id="3.40.50.720">
    <property type="entry name" value="NAD(P)-binding Rossmann-like Domain"/>
    <property type="match status" value="1"/>
</dbReference>
<dbReference type="Pfam" id="PF08125">
    <property type="entry name" value="Mannitol_dh_C"/>
    <property type="match status" value="1"/>
</dbReference>
<dbReference type="Pfam" id="PF01232">
    <property type="entry name" value="Mannitol_dh"/>
    <property type="match status" value="1"/>
</dbReference>
<dbReference type="InterPro" id="IPR013328">
    <property type="entry name" value="6PGD_dom2"/>
</dbReference>
<dbReference type="PRINTS" id="PR00084">
    <property type="entry name" value="MTLDHDRGNASE"/>
</dbReference>
<dbReference type="AlphaFoldDB" id="A0A415EY80"/>
<evidence type="ECO:0000256" key="1">
    <source>
        <dbReference type="ARBA" id="ARBA00023002"/>
    </source>
</evidence>
<keyword evidence="2" id="KW-0520">NAD</keyword>
<dbReference type="InterPro" id="IPR036291">
    <property type="entry name" value="NAD(P)-bd_dom_sf"/>
</dbReference>
<dbReference type="Proteomes" id="UP000286288">
    <property type="component" value="Unassembled WGS sequence"/>
</dbReference>
<dbReference type="InterPro" id="IPR013131">
    <property type="entry name" value="Mannitol_DH_N"/>
</dbReference>
<evidence type="ECO:0000256" key="2">
    <source>
        <dbReference type="ARBA" id="ARBA00023027"/>
    </source>
</evidence>
<dbReference type="GO" id="GO:0019592">
    <property type="term" value="P:mannitol catabolic process"/>
    <property type="evidence" value="ECO:0007669"/>
    <property type="project" value="TreeGrafter"/>
</dbReference>
<gene>
    <name evidence="6" type="ORF">DW084_00850</name>
</gene>
<name>A0A415EY80_ENTCA</name>
<evidence type="ECO:0000259" key="5">
    <source>
        <dbReference type="Pfam" id="PF08125"/>
    </source>
</evidence>
<comment type="catalytic activity">
    <reaction evidence="3">
        <text>D-mannitol 1-phosphate + NAD(+) = beta-D-fructose 6-phosphate + NADH + H(+)</text>
        <dbReference type="Rhea" id="RHEA:19661"/>
        <dbReference type="ChEBI" id="CHEBI:15378"/>
        <dbReference type="ChEBI" id="CHEBI:57540"/>
        <dbReference type="ChEBI" id="CHEBI:57634"/>
        <dbReference type="ChEBI" id="CHEBI:57945"/>
        <dbReference type="ChEBI" id="CHEBI:61381"/>
        <dbReference type="EC" id="1.1.1.17"/>
    </reaction>
</comment>
<dbReference type="InterPro" id="IPR013118">
    <property type="entry name" value="Mannitol_DH_C"/>
</dbReference>
<evidence type="ECO:0000259" key="4">
    <source>
        <dbReference type="Pfam" id="PF01232"/>
    </source>
</evidence>
<organism evidence="6 7">
    <name type="scientific">Enterococcus casseliflavus</name>
    <name type="common">Enterococcus flavescens</name>
    <dbReference type="NCBI Taxonomy" id="37734"/>
    <lineage>
        <taxon>Bacteria</taxon>
        <taxon>Bacillati</taxon>
        <taxon>Bacillota</taxon>
        <taxon>Bacilli</taxon>
        <taxon>Lactobacillales</taxon>
        <taxon>Enterococcaceae</taxon>
        <taxon>Enterococcus</taxon>
    </lineage>
</organism>
<dbReference type="PANTHER" id="PTHR30524">
    <property type="entry name" value="MANNITOL-1-PHOSPHATE 5-DEHYDROGENASE"/>
    <property type="match status" value="1"/>
</dbReference>
<evidence type="ECO:0000313" key="7">
    <source>
        <dbReference type="Proteomes" id="UP000286288"/>
    </source>
</evidence>
<dbReference type="InterPro" id="IPR008927">
    <property type="entry name" value="6-PGluconate_DH-like_C_sf"/>
</dbReference>
<proteinExistence type="predicted"/>
<reference evidence="6 7" key="1">
    <citation type="submission" date="2018-08" db="EMBL/GenBank/DDBJ databases">
        <title>A genome reference for cultivated species of the human gut microbiota.</title>
        <authorList>
            <person name="Zou Y."/>
            <person name="Xue W."/>
            <person name="Luo G."/>
        </authorList>
    </citation>
    <scope>NUCLEOTIDE SEQUENCE [LARGE SCALE GENOMIC DNA]</scope>
    <source>
        <strain evidence="6 7">AF48-16</strain>
    </source>
</reference>
<dbReference type="EMBL" id="QRMZ01000001">
    <property type="protein sequence ID" value="RHK08260.1"/>
    <property type="molecule type" value="Genomic_DNA"/>
</dbReference>
<comment type="caution">
    <text evidence="6">The sequence shown here is derived from an EMBL/GenBank/DDBJ whole genome shotgun (WGS) entry which is preliminary data.</text>
</comment>
<dbReference type="InterPro" id="IPR000669">
    <property type="entry name" value="Mannitol_DH"/>
</dbReference>
<dbReference type="PANTHER" id="PTHR30524:SF0">
    <property type="entry name" value="ALTRONATE OXIDOREDUCTASE-RELATED"/>
    <property type="match status" value="1"/>
</dbReference>
<dbReference type="RefSeq" id="WP_151195044.1">
    <property type="nucleotide sequence ID" value="NZ_JADMHE010000002.1"/>
</dbReference>
<evidence type="ECO:0000313" key="6">
    <source>
        <dbReference type="EMBL" id="RHK08260.1"/>
    </source>
</evidence>
<protein>
    <submittedName>
        <fullName evidence="6">Tagaturonate reductase</fullName>
    </submittedName>
</protein>
<dbReference type="SUPFAM" id="SSF51735">
    <property type="entry name" value="NAD(P)-binding Rossmann-fold domains"/>
    <property type="match status" value="1"/>
</dbReference>
<evidence type="ECO:0000256" key="3">
    <source>
        <dbReference type="ARBA" id="ARBA00048615"/>
    </source>
</evidence>
<dbReference type="GO" id="GO:0005829">
    <property type="term" value="C:cytosol"/>
    <property type="evidence" value="ECO:0007669"/>
    <property type="project" value="TreeGrafter"/>
</dbReference>
<feature type="domain" description="Mannitol dehydrogenase N-terminal" evidence="4">
    <location>
        <begin position="15"/>
        <end position="252"/>
    </location>
</feature>
<sequence>MKKITEQPHQTYPARVIQFGEGNFMRGFFNWQLQQMNKQGLFNGSAVVVQPIDHGLKELLAQQENLYTVILEGLVDGALSQTFEVVSTIDQVLNPYQQWEDYLALAEDEQLEIIVSNTTEAGIAFHPEDTLHDTPPQSFPAKLTALLYRRFQLRKKGFLIIPCELIDRNGEKLKEIVLQYAALWSLESDFVNWLEKENTFCCSLVDRIVPGYPRDKVAQYQEVLGYEDAVMVTAEPFMLWVIEGNGVAEKLPLQEAGLNVIVTEDMTPYREQKVHLLNGPHTAMVPLGLLAGLETVEEVMNDREFAAFLDGLFQEELIPMLDLPKAQLAAYADQIKERFRNPYVKHQLQSIALNSVSKFRARLQPVLSRYVQQNQQVPKRITAALAGLLTFYLTRPFQDDELVTTIFQQVKQLPAEEQIAALLKNEQLWHADLSFMTETINEMCACLKQDGPRQLLASIDTPEPSLK</sequence>
<dbReference type="Gene3D" id="1.10.1040.10">
    <property type="entry name" value="N-(1-d-carboxylethyl)-l-norvaline Dehydrogenase, domain 2"/>
    <property type="match status" value="1"/>
</dbReference>
<dbReference type="GO" id="GO:0008926">
    <property type="term" value="F:mannitol-1-phosphate 5-dehydrogenase activity"/>
    <property type="evidence" value="ECO:0007669"/>
    <property type="project" value="UniProtKB-EC"/>
</dbReference>